<evidence type="ECO:0000313" key="4">
    <source>
        <dbReference type="Proteomes" id="UP000659124"/>
    </source>
</evidence>
<gene>
    <name evidence="3" type="ORF">ICL07_16495</name>
</gene>
<feature type="transmembrane region" description="Helical" evidence="2">
    <location>
        <begin position="39"/>
        <end position="58"/>
    </location>
</feature>
<dbReference type="Pfam" id="PF12836">
    <property type="entry name" value="HHH_3"/>
    <property type="match status" value="1"/>
</dbReference>
<evidence type="ECO:0000256" key="2">
    <source>
        <dbReference type="SAM" id="Phobius"/>
    </source>
</evidence>
<comment type="caution">
    <text evidence="3">The sequence shown here is derived from an EMBL/GenBank/DDBJ whole genome shotgun (WGS) entry which is preliminary data.</text>
</comment>
<dbReference type="InterPro" id="IPR010994">
    <property type="entry name" value="RuvA_2-like"/>
</dbReference>
<sequence length="350" mass="38779">MVLKRICGLLAGFFIGAIPLVNCLAATLLAFYKKKKRVALFYAILTGVFVFALGKSYYADEKKKGFNPVFLQSFKQHLADQASLKQQTEAELGVLKFTVGEALCQAAMEQMEKDAALEGLLEAAKRNDFSGNARAEYAGFCQCLYEQYLLKVNTSKGKHRFDLKIDSAMINHCEPAMISFTDAYLESGNLSGYWLLQILIGLTYLLCWVGCVRNARNLFVPPPEPPVRDTSQLYYSDLFRSWASPLMPAGPPRAPLPQEAPPPPPPPMTPPPLPPMVKINIADEAELMQLRGVNRILAKSIIAERSAGGNFTDVNDLKKRMDLSREQIDGMSASLSFDALRGRGGRVIEY</sequence>
<dbReference type="PANTHER" id="PTHR21180">
    <property type="entry name" value="ENDONUCLEASE/EXONUCLEASE/PHOSPHATASE FAMILY DOMAIN-CONTAINING PROTEIN 1"/>
    <property type="match status" value="1"/>
</dbReference>
<dbReference type="RefSeq" id="WP_188089123.1">
    <property type="nucleotide sequence ID" value="NZ_JACVFC010000002.1"/>
</dbReference>
<evidence type="ECO:0000313" key="3">
    <source>
        <dbReference type="EMBL" id="MBC9931985.1"/>
    </source>
</evidence>
<dbReference type="EMBL" id="JACVFC010000002">
    <property type="protein sequence ID" value="MBC9931985.1"/>
    <property type="molecule type" value="Genomic_DNA"/>
</dbReference>
<reference evidence="3 4" key="1">
    <citation type="submission" date="2020-09" db="EMBL/GenBank/DDBJ databases">
        <title>Genome sequences of type strains of Chitinophaga qingshengii and Chitinophaga varians.</title>
        <authorList>
            <person name="Kittiwongwattana C."/>
        </authorList>
    </citation>
    <scope>NUCLEOTIDE SEQUENCE [LARGE SCALE GENOMIC DNA]</scope>
    <source>
        <strain evidence="3 4">JCM 30026</strain>
    </source>
</reference>
<keyword evidence="2" id="KW-0472">Membrane</keyword>
<keyword evidence="2" id="KW-0812">Transmembrane</keyword>
<dbReference type="SUPFAM" id="SSF47781">
    <property type="entry name" value="RuvA domain 2-like"/>
    <property type="match status" value="1"/>
</dbReference>
<keyword evidence="2" id="KW-1133">Transmembrane helix</keyword>
<dbReference type="Gene3D" id="1.10.150.280">
    <property type="entry name" value="AF1531-like domain"/>
    <property type="match status" value="1"/>
</dbReference>
<keyword evidence="4" id="KW-1185">Reference proteome</keyword>
<feature type="transmembrane region" description="Helical" evidence="2">
    <location>
        <begin position="6"/>
        <end position="32"/>
    </location>
</feature>
<feature type="region of interest" description="Disordered" evidence="1">
    <location>
        <begin position="250"/>
        <end position="273"/>
    </location>
</feature>
<accession>A0ABR7TNC9</accession>
<proteinExistence type="predicted"/>
<evidence type="ECO:0000256" key="1">
    <source>
        <dbReference type="SAM" id="MobiDB-lite"/>
    </source>
</evidence>
<feature type="transmembrane region" description="Helical" evidence="2">
    <location>
        <begin position="193"/>
        <end position="212"/>
    </location>
</feature>
<dbReference type="Proteomes" id="UP000659124">
    <property type="component" value="Unassembled WGS sequence"/>
</dbReference>
<protein>
    <submittedName>
        <fullName evidence="3">Helix-hairpin-helix domain-containing protein</fullName>
    </submittedName>
</protein>
<organism evidence="3 4">
    <name type="scientific">Chitinophaga qingshengii</name>
    <dbReference type="NCBI Taxonomy" id="1569794"/>
    <lineage>
        <taxon>Bacteria</taxon>
        <taxon>Pseudomonadati</taxon>
        <taxon>Bacteroidota</taxon>
        <taxon>Chitinophagia</taxon>
        <taxon>Chitinophagales</taxon>
        <taxon>Chitinophagaceae</taxon>
        <taxon>Chitinophaga</taxon>
    </lineage>
</organism>
<dbReference type="InterPro" id="IPR051675">
    <property type="entry name" value="Endo/Exo/Phosphatase_dom_1"/>
</dbReference>
<dbReference type="PANTHER" id="PTHR21180:SF32">
    <property type="entry name" value="ENDONUCLEASE_EXONUCLEASE_PHOSPHATASE FAMILY DOMAIN-CONTAINING PROTEIN 1"/>
    <property type="match status" value="1"/>
</dbReference>
<name>A0ABR7TNC9_9BACT</name>